<feature type="transmembrane region" description="Helical" evidence="2">
    <location>
        <begin position="106"/>
        <end position="128"/>
    </location>
</feature>
<dbReference type="EMBL" id="BAAATA010000029">
    <property type="protein sequence ID" value="GAA2500979.1"/>
    <property type="molecule type" value="Genomic_DNA"/>
</dbReference>
<feature type="compositionally biased region" description="Basic and acidic residues" evidence="1">
    <location>
        <begin position="27"/>
        <end position="47"/>
    </location>
</feature>
<evidence type="ECO:0000313" key="4">
    <source>
        <dbReference type="Proteomes" id="UP001501358"/>
    </source>
</evidence>
<evidence type="ECO:0000256" key="2">
    <source>
        <dbReference type="SAM" id="Phobius"/>
    </source>
</evidence>
<gene>
    <name evidence="3" type="ORF">GCM10010406_41880</name>
</gene>
<dbReference type="Proteomes" id="UP001501358">
    <property type="component" value="Unassembled WGS sequence"/>
</dbReference>
<feature type="transmembrane region" description="Helical" evidence="2">
    <location>
        <begin position="72"/>
        <end position="94"/>
    </location>
</feature>
<name>A0ABP5ZUK4_9ACTN</name>
<dbReference type="InterPro" id="IPR007436">
    <property type="entry name" value="DUF485"/>
</dbReference>
<sequence>MGEQDRSRPGVLRAPGARHGRTGIRPGVRDAARGPDHRPARSGDRGADRAAVHLEVQRGEAFRELRGRYRRFAFPAAAFALLWYLAYVVAAVTAPGLMALRVAGPLNVAAVAGLGQLASTFLLAGAYARHARLRRDRAALDLRWEVRDRLR</sequence>
<comment type="caution">
    <text evidence="3">The sequence shown here is derived from an EMBL/GenBank/DDBJ whole genome shotgun (WGS) entry which is preliminary data.</text>
</comment>
<proteinExistence type="predicted"/>
<dbReference type="PANTHER" id="PTHR38441">
    <property type="entry name" value="INTEGRAL MEMBRANE PROTEIN-RELATED"/>
    <property type="match status" value="1"/>
</dbReference>
<keyword evidence="2" id="KW-0472">Membrane</keyword>
<feature type="region of interest" description="Disordered" evidence="1">
    <location>
        <begin position="1"/>
        <end position="47"/>
    </location>
</feature>
<accession>A0ABP5ZUK4</accession>
<reference evidence="4" key="1">
    <citation type="journal article" date="2019" name="Int. J. Syst. Evol. Microbiol.">
        <title>The Global Catalogue of Microorganisms (GCM) 10K type strain sequencing project: providing services to taxonomists for standard genome sequencing and annotation.</title>
        <authorList>
            <consortium name="The Broad Institute Genomics Platform"/>
            <consortium name="The Broad Institute Genome Sequencing Center for Infectious Disease"/>
            <person name="Wu L."/>
            <person name="Ma J."/>
        </authorList>
    </citation>
    <scope>NUCLEOTIDE SEQUENCE [LARGE SCALE GENOMIC DNA]</scope>
    <source>
        <strain evidence="4">JCM 6307</strain>
    </source>
</reference>
<keyword evidence="2" id="KW-1133">Transmembrane helix</keyword>
<dbReference type="Pfam" id="PF04341">
    <property type="entry name" value="DUF485"/>
    <property type="match status" value="1"/>
</dbReference>
<evidence type="ECO:0000256" key="1">
    <source>
        <dbReference type="SAM" id="MobiDB-lite"/>
    </source>
</evidence>
<keyword evidence="4" id="KW-1185">Reference proteome</keyword>
<keyword evidence="2" id="KW-0812">Transmembrane</keyword>
<organism evidence="3 4">
    <name type="scientific">Streptomyces thermolineatus</name>
    <dbReference type="NCBI Taxonomy" id="44033"/>
    <lineage>
        <taxon>Bacteria</taxon>
        <taxon>Bacillati</taxon>
        <taxon>Actinomycetota</taxon>
        <taxon>Actinomycetes</taxon>
        <taxon>Kitasatosporales</taxon>
        <taxon>Streptomycetaceae</taxon>
        <taxon>Streptomyces</taxon>
    </lineage>
</organism>
<evidence type="ECO:0008006" key="5">
    <source>
        <dbReference type="Google" id="ProtNLM"/>
    </source>
</evidence>
<evidence type="ECO:0000313" key="3">
    <source>
        <dbReference type="EMBL" id="GAA2500979.1"/>
    </source>
</evidence>
<protein>
    <recommendedName>
        <fullName evidence="5">DUF485 domain-containing protein</fullName>
    </recommendedName>
</protein>
<dbReference type="PANTHER" id="PTHR38441:SF1">
    <property type="entry name" value="MEMBRANE PROTEIN"/>
    <property type="match status" value="1"/>
</dbReference>